<dbReference type="SUPFAM" id="SSF56784">
    <property type="entry name" value="HAD-like"/>
    <property type="match status" value="1"/>
</dbReference>
<accession>A0A0P1BGC5</accession>
<dbReference type="GO" id="GO:0046474">
    <property type="term" value="P:glycerophospholipid biosynthetic process"/>
    <property type="evidence" value="ECO:0007669"/>
    <property type="project" value="TreeGrafter"/>
</dbReference>
<sequence>MTCCVLRDAPGRFSTQARGLMRRARYCEPPLRIPFRQEFSSWCGAKATASRSSTGAPPSNPSAPLSTSQPKTIAATVSCSAERRFSQSSLSSTCASRALHQRATKESLSQPDQRIRRGIPAFAFDIDGVLVRGGNPIEGLLPIFQRLNHAFSFRVPHVFLTNGGGYAEAVRAKRLGELTRSEVSEEQIIQAHTVLQELVPSYADRPVLVLGGASESKVRTVHDVMRGYGFKNFTLASEVHSWRFDVWPFHDAPEGNLSEGRAWLKRHAEQRHHHDAVSERRFEAVIVFHDSRDWGGDIQLMCDVLRSPTGQIGTLGDDTHPQAPVFFTHEDLIWTNSFPTPRFGQGAFQLAARAVYKAASGRELQATTFGKPHRATYAFAEKKLKGFAKAQGLGAEDVADVWMIGDNPASDIAGANAFGWKSALVETGVYVPGTRAAFEPTMHARSAEQAIERILAQYDLD</sequence>
<dbReference type="InterPro" id="IPR050324">
    <property type="entry name" value="CDP-alcohol_PTase-I"/>
</dbReference>
<keyword evidence="3" id="KW-1185">Reference proteome</keyword>
<dbReference type="Proteomes" id="UP000054845">
    <property type="component" value="Unassembled WGS sequence"/>
</dbReference>
<dbReference type="InterPro" id="IPR036412">
    <property type="entry name" value="HAD-like_sf"/>
</dbReference>
<dbReference type="PANTHER" id="PTHR14269:SF4">
    <property type="entry name" value="CAT EYE SYNDROME CRITICAL REGION PROTEIN 5"/>
    <property type="match status" value="1"/>
</dbReference>
<evidence type="ECO:0000313" key="2">
    <source>
        <dbReference type="EMBL" id="CEH14672.1"/>
    </source>
</evidence>
<proteinExistence type="predicted"/>
<evidence type="ECO:0000256" key="1">
    <source>
        <dbReference type="SAM" id="MobiDB-lite"/>
    </source>
</evidence>
<dbReference type="InterPro" id="IPR023214">
    <property type="entry name" value="HAD_sf"/>
</dbReference>
<dbReference type="Pfam" id="PF13344">
    <property type="entry name" value="Hydrolase_6"/>
    <property type="match status" value="1"/>
</dbReference>
<name>A0A0P1BGC5_9BASI</name>
<dbReference type="PANTHER" id="PTHR14269">
    <property type="entry name" value="CDP-DIACYLGLYCEROL--GLYCEROL-3-PHOSPHATE 3-PHOSPHATIDYLTRANSFERASE-RELATED"/>
    <property type="match status" value="1"/>
</dbReference>
<dbReference type="InterPro" id="IPR006353">
    <property type="entry name" value="HAD-SF_hydro_IIA_CECR5"/>
</dbReference>
<evidence type="ECO:0000313" key="3">
    <source>
        <dbReference type="Proteomes" id="UP000054845"/>
    </source>
</evidence>
<dbReference type="STRING" id="401625.A0A0P1BGC5"/>
<dbReference type="Pfam" id="PF13242">
    <property type="entry name" value="Hydrolase_like"/>
    <property type="match status" value="1"/>
</dbReference>
<protein>
    <submittedName>
        <fullName evidence="2">Predicted phosphatase</fullName>
    </submittedName>
</protein>
<dbReference type="EMBL" id="CCYA01000247">
    <property type="protein sequence ID" value="CEH14672.1"/>
    <property type="molecule type" value="Genomic_DNA"/>
</dbReference>
<dbReference type="InterPro" id="IPR006357">
    <property type="entry name" value="HAD-SF_hydro_IIA"/>
</dbReference>
<dbReference type="NCBIfam" id="TIGR01456">
    <property type="entry name" value="CECR5"/>
    <property type="match status" value="1"/>
</dbReference>
<organism evidence="2 3">
    <name type="scientific">Ceraceosorus bombacis</name>
    <dbReference type="NCBI Taxonomy" id="401625"/>
    <lineage>
        <taxon>Eukaryota</taxon>
        <taxon>Fungi</taxon>
        <taxon>Dikarya</taxon>
        <taxon>Basidiomycota</taxon>
        <taxon>Ustilaginomycotina</taxon>
        <taxon>Exobasidiomycetes</taxon>
        <taxon>Ceraceosorales</taxon>
        <taxon>Ceraceosoraceae</taxon>
        <taxon>Ceraceosorus</taxon>
    </lineage>
</organism>
<feature type="region of interest" description="Disordered" evidence="1">
    <location>
        <begin position="49"/>
        <end position="69"/>
    </location>
</feature>
<reference evidence="2 3" key="1">
    <citation type="submission" date="2014-09" db="EMBL/GenBank/DDBJ databases">
        <authorList>
            <person name="Magalhaes I.L.F."/>
            <person name="Oliveira U."/>
            <person name="Santos F.R."/>
            <person name="Vidigal T.H.D.A."/>
            <person name="Brescovit A.D."/>
            <person name="Santos A.J."/>
        </authorList>
    </citation>
    <scope>NUCLEOTIDE SEQUENCE [LARGE SCALE GENOMIC DNA]</scope>
</reference>
<dbReference type="Gene3D" id="3.40.50.1000">
    <property type="entry name" value="HAD superfamily/HAD-like"/>
    <property type="match status" value="2"/>
</dbReference>
<dbReference type="OrthoDB" id="10251048at2759"/>
<dbReference type="NCBIfam" id="TIGR01460">
    <property type="entry name" value="HAD-SF-IIA"/>
    <property type="match status" value="1"/>
</dbReference>
<dbReference type="GO" id="GO:0005739">
    <property type="term" value="C:mitochondrion"/>
    <property type="evidence" value="ECO:0007669"/>
    <property type="project" value="TreeGrafter"/>
</dbReference>
<dbReference type="AlphaFoldDB" id="A0A0P1BGC5"/>